<name>X0ZN78_9ZZZZ</name>
<dbReference type="GO" id="GO:0008107">
    <property type="term" value="F:galactoside 2-alpha-L-fucosyltransferase activity"/>
    <property type="evidence" value="ECO:0007669"/>
    <property type="project" value="InterPro"/>
</dbReference>
<dbReference type="EMBL" id="BART01008248">
    <property type="protein sequence ID" value="GAG70869.1"/>
    <property type="molecule type" value="Genomic_DNA"/>
</dbReference>
<dbReference type="Pfam" id="PF01531">
    <property type="entry name" value="Glyco_transf_11"/>
    <property type="match status" value="1"/>
</dbReference>
<evidence type="ECO:0000256" key="2">
    <source>
        <dbReference type="ARBA" id="ARBA00022679"/>
    </source>
</evidence>
<accession>X0ZN78</accession>
<dbReference type="PANTHER" id="PTHR11927:SF9">
    <property type="entry name" value="L-FUCOSYLTRANSFERASE"/>
    <property type="match status" value="1"/>
</dbReference>
<dbReference type="GO" id="GO:0016020">
    <property type="term" value="C:membrane"/>
    <property type="evidence" value="ECO:0007669"/>
    <property type="project" value="InterPro"/>
</dbReference>
<dbReference type="AlphaFoldDB" id="X0ZN78"/>
<reference evidence="3" key="1">
    <citation type="journal article" date="2014" name="Front. Microbiol.">
        <title>High frequency of phylogenetically diverse reductive dehalogenase-homologous genes in deep subseafloor sedimentary metagenomes.</title>
        <authorList>
            <person name="Kawai M."/>
            <person name="Futagami T."/>
            <person name="Toyoda A."/>
            <person name="Takaki Y."/>
            <person name="Nishi S."/>
            <person name="Hori S."/>
            <person name="Arai W."/>
            <person name="Tsubouchi T."/>
            <person name="Morono Y."/>
            <person name="Uchiyama I."/>
            <person name="Ito T."/>
            <person name="Fujiyama A."/>
            <person name="Inagaki F."/>
            <person name="Takami H."/>
        </authorList>
    </citation>
    <scope>NUCLEOTIDE SEQUENCE</scope>
    <source>
        <strain evidence="3">Expedition CK06-06</strain>
    </source>
</reference>
<dbReference type="GO" id="GO:0005975">
    <property type="term" value="P:carbohydrate metabolic process"/>
    <property type="evidence" value="ECO:0007669"/>
    <property type="project" value="InterPro"/>
</dbReference>
<keyword evidence="2" id="KW-0808">Transferase</keyword>
<protein>
    <submittedName>
        <fullName evidence="3">Uncharacterized protein</fullName>
    </submittedName>
</protein>
<evidence type="ECO:0000313" key="3">
    <source>
        <dbReference type="EMBL" id="GAG70869.1"/>
    </source>
</evidence>
<feature type="non-terminal residue" evidence="3">
    <location>
        <position position="273"/>
    </location>
</feature>
<evidence type="ECO:0000256" key="1">
    <source>
        <dbReference type="ARBA" id="ARBA00022676"/>
    </source>
</evidence>
<proteinExistence type="predicted"/>
<keyword evidence="1" id="KW-0328">Glycosyltransferase</keyword>
<dbReference type="InterPro" id="IPR002516">
    <property type="entry name" value="Glyco_trans_11"/>
</dbReference>
<comment type="caution">
    <text evidence="3">The sequence shown here is derived from an EMBL/GenBank/DDBJ whole genome shotgun (WGS) entry which is preliminary data.</text>
</comment>
<sequence>MKEFLKKRILSIIDILSDLYWRLGRLIKTDYNRTEKLYQLIQKIPLRNKIQAKIKANLVVPKKIVSVKLKGGLGNQLYQIATVIAYGWEHSIPSVFKTIKRSPSRVDTRPVYWDNVFRKLPLVKHRPYNLFFYQEKKMGYHKIPKPSEICNLADYSGILFNGYFSSEKFFDKFRDKLLPILFFIDPSEKEYLTEKYPEIYDGDKITISLHIRRGDNITHPKKYDQPSLWNSEYYSKSIAYFGEEFGLNNIKIIIFSSDHEFVRNYIEKEFPSL</sequence>
<dbReference type="PANTHER" id="PTHR11927">
    <property type="entry name" value="GALACTOSIDE 2-L-FUCOSYLTRANSFERASE"/>
    <property type="match status" value="1"/>
</dbReference>
<gene>
    <name evidence="3" type="ORF">S01H4_18585</name>
</gene>
<organism evidence="3">
    <name type="scientific">marine sediment metagenome</name>
    <dbReference type="NCBI Taxonomy" id="412755"/>
    <lineage>
        <taxon>unclassified sequences</taxon>
        <taxon>metagenomes</taxon>
        <taxon>ecological metagenomes</taxon>
    </lineage>
</organism>